<proteinExistence type="predicted"/>
<sequence>MAMPVLTKLNCNQVWYFYCFLSFFADCWDGSLAYDFVQSRGGCNNSVENRSSFRHPPGSDHPASFLGTGRGI</sequence>
<reference evidence="1 2" key="1">
    <citation type="journal article" date="2022" name="DNA Res.">
        <title>Chromosomal-level genome assembly of the orchid tree Bauhinia variegata (Leguminosae; Cercidoideae) supports the allotetraploid origin hypothesis of Bauhinia.</title>
        <authorList>
            <person name="Zhong Y."/>
            <person name="Chen Y."/>
            <person name="Zheng D."/>
            <person name="Pang J."/>
            <person name="Liu Y."/>
            <person name="Luo S."/>
            <person name="Meng S."/>
            <person name="Qian L."/>
            <person name="Wei D."/>
            <person name="Dai S."/>
            <person name="Zhou R."/>
        </authorList>
    </citation>
    <scope>NUCLEOTIDE SEQUENCE [LARGE SCALE GENOMIC DNA]</scope>
    <source>
        <strain evidence="1">BV-YZ2020</strain>
    </source>
</reference>
<name>A0ACB9MT66_BAUVA</name>
<protein>
    <submittedName>
        <fullName evidence="1">Uncharacterized protein</fullName>
    </submittedName>
</protein>
<organism evidence="1 2">
    <name type="scientific">Bauhinia variegata</name>
    <name type="common">Purple orchid tree</name>
    <name type="synonym">Phanera variegata</name>
    <dbReference type="NCBI Taxonomy" id="167791"/>
    <lineage>
        <taxon>Eukaryota</taxon>
        <taxon>Viridiplantae</taxon>
        <taxon>Streptophyta</taxon>
        <taxon>Embryophyta</taxon>
        <taxon>Tracheophyta</taxon>
        <taxon>Spermatophyta</taxon>
        <taxon>Magnoliopsida</taxon>
        <taxon>eudicotyledons</taxon>
        <taxon>Gunneridae</taxon>
        <taxon>Pentapetalae</taxon>
        <taxon>rosids</taxon>
        <taxon>fabids</taxon>
        <taxon>Fabales</taxon>
        <taxon>Fabaceae</taxon>
        <taxon>Cercidoideae</taxon>
        <taxon>Cercideae</taxon>
        <taxon>Bauhiniinae</taxon>
        <taxon>Bauhinia</taxon>
    </lineage>
</organism>
<dbReference type="Proteomes" id="UP000828941">
    <property type="component" value="Chromosome 8"/>
</dbReference>
<gene>
    <name evidence="1" type="ORF">L6164_019379</name>
</gene>
<keyword evidence="2" id="KW-1185">Reference proteome</keyword>
<evidence type="ECO:0000313" key="1">
    <source>
        <dbReference type="EMBL" id="KAI4326852.1"/>
    </source>
</evidence>
<evidence type="ECO:0000313" key="2">
    <source>
        <dbReference type="Proteomes" id="UP000828941"/>
    </source>
</evidence>
<dbReference type="EMBL" id="CM039433">
    <property type="protein sequence ID" value="KAI4326852.1"/>
    <property type="molecule type" value="Genomic_DNA"/>
</dbReference>
<accession>A0ACB9MT66</accession>
<comment type="caution">
    <text evidence="1">The sequence shown here is derived from an EMBL/GenBank/DDBJ whole genome shotgun (WGS) entry which is preliminary data.</text>
</comment>